<dbReference type="EMBL" id="GG738872">
    <property type="protein sequence ID" value="EFC43597.1"/>
    <property type="molecule type" value="Genomic_DNA"/>
</dbReference>
<reference evidence="3 4" key="1">
    <citation type="journal article" date="2010" name="Cell">
        <title>The genome of Naegleria gruberi illuminates early eukaryotic versatility.</title>
        <authorList>
            <person name="Fritz-Laylin L.K."/>
            <person name="Prochnik S.E."/>
            <person name="Ginger M.L."/>
            <person name="Dacks J.B."/>
            <person name="Carpenter M.L."/>
            <person name="Field M.C."/>
            <person name="Kuo A."/>
            <person name="Paredez A."/>
            <person name="Chapman J."/>
            <person name="Pham J."/>
            <person name="Shu S."/>
            <person name="Neupane R."/>
            <person name="Cipriano M."/>
            <person name="Mancuso J."/>
            <person name="Tu H."/>
            <person name="Salamov A."/>
            <person name="Lindquist E."/>
            <person name="Shapiro H."/>
            <person name="Lucas S."/>
            <person name="Grigoriev I.V."/>
            <person name="Cande W.Z."/>
            <person name="Fulton C."/>
            <person name="Rokhsar D.S."/>
            <person name="Dawson S.C."/>
        </authorList>
    </citation>
    <scope>NUCLEOTIDE SEQUENCE [LARGE SCALE GENOMIC DNA]</scope>
    <source>
        <strain evidence="3 4">NEG-M</strain>
    </source>
</reference>
<protein>
    <submittedName>
        <fullName evidence="3">Predicted protein</fullName>
    </submittedName>
</protein>
<gene>
    <name evidence="3" type="ORF">NAEGRDRAFT_34133</name>
</gene>
<keyword evidence="4" id="KW-1185">Reference proteome</keyword>
<feature type="non-terminal residue" evidence="3">
    <location>
        <position position="1"/>
    </location>
</feature>
<dbReference type="InterPro" id="IPR013128">
    <property type="entry name" value="Peptidase_C1A"/>
</dbReference>
<dbReference type="RefSeq" id="XP_002676341.1">
    <property type="nucleotide sequence ID" value="XM_002676295.1"/>
</dbReference>
<dbReference type="SMART" id="SM00645">
    <property type="entry name" value="Pept_C1"/>
    <property type="match status" value="1"/>
</dbReference>
<sequence length="218" mass="24691">CKQLSLIRDEQQCGCWAFVVAEVVSDRFCVSSKTKVNEVLSPQYLISCDSNNGGCSYGYFDTAFQFVENQGIVTENCFPFVSGEGNYIPPCPKKCLAYNPFTLFKVNNSRAFLPQDIQGMQLSIMNGGSLAASLDIYRDFVQYRGGVYRHLVGNYMFTHSVRIVGWGITSPQQGSIPYWICGNNWTEEWGMQGWFWILRGSNECNIELDVWETTPIIN</sequence>
<feature type="domain" description="Peptidase C1A papain C-terminal" evidence="2">
    <location>
        <begin position="2"/>
        <end position="214"/>
    </location>
</feature>
<dbReference type="KEGG" id="ngr:NAEGRDRAFT_34133"/>
<dbReference type="Pfam" id="PF00112">
    <property type="entry name" value="Peptidase_C1"/>
    <property type="match status" value="1"/>
</dbReference>
<dbReference type="VEuPathDB" id="AmoebaDB:NAEGRDRAFT_34133"/>
<evidence type="ECO:0000259" key="2">
    <source>
        <dbReference type="SMART" id="SM00645"/>
    </source>
</evidence>
<dbReference type="GO" id="GO:0006508">
    <property type="term" value="P:proteolysis"/>
    <property type="evidence" value="ECO:0007669"/>
    <property type="project" value="InterPro"/>
</dbReference>
<dbReference type="Gene3D" id="3.90.70.10">
    <property type="entry name" value="Cysteine proteinases"/>
    <property type="match status" value="1"/>
</dbReference>
<dbReference type="AlphaFoldDB" id="D2VHJ3"/>
<dbReference type="InterPro" id="IPR038765">
    <property type="entry name" value="Papain-like_cys_pep_sf"/>
</dbReference>
<dbReference type="GeneID" id="8862192"/>
<organism evidence="4">
    <name type="scientific">Naegleria gruberi</name>
    <name type="common">Amoeba</name>
    <dbReference type="NCBI Taxonomy" id="5762"/>
    <lineage>
        <taxon>Eukaryota</taxon>
        <taxon>Discoba</taxon>
        <taxon>Heterolobosea</taxon>
        <taxon>Tetramitia</taxon>
        <taxon>Eutetramitia</taxon>
        <taxon>Vahlkampfiidae</taxon>
        <taxon>Naegleria</taxon>
    </lineage>
</organism>
<comment type="similarity">
    <text evidence="1">Belongs to the peptidase C1 family.</text>
</comment>
<name>D2VHJ3_NAEGR</name>
<accession>D2VHJ3</accession>
<dbReference type="eggNOG" id="KOG1543">
    <property type="taxonomic scope" value="Eukaryota"/>
</dbReference>
<dbReference type="Proteomes" id="UP000006671">
    <property type="component" value="Unassembled WGS sequence"/>
</dbReference>
<dbReference type="SUPFAM" id="SSF54001">
    <property type="entry name" value="Cysteine proteinases"/>
    <property type="match status" value="1"/>
</dbReference>
<proteinExistence type="inferred from homology"/>
<dbReference type="InParanoid" id="D2VHJ3"/>
<evidence type="ECO:0000313" key="4">
    <source>
        <dbReference type="Proteomes" id="UP000006671"/>
    </source>
</evidence>
<evidence type="ECO:0000256" key="1">
    <source>
        <dbReference type="ARBA" id="ARBA00008455"/>
    </source>
</evidence>
<dbReference type="OMA" id="ASSCIDW"/>
<dbReference type="GO" id="GO:0008234">
    <property type="term" value="F:cysteine-type peptidase activity"/>
    <property type="evidence" value="ECO:0007669"/>
    <property type="project" value="InterPro"/>
</dbReference>
<dbReference type="PANTHER" id="PTHR12411">
    <property type="entry name" value="CYSTEINE PROTEASE FAMILY C1-RELATED"/>
    <property type="match status" value="1"/>
</dbReference>
<dbReference type="InterPro" id="IPR000668">
    <property type="entry name" value="Peptidase_C1A_C"/>
</dbReference>
<evidence type="ECO:0000313" key="3">
    <source>
        <dbReference type="EMBL" id="EFC43597.1"/>
    </source>
</evidence>
<dbReference type="OrthoDB" id="190265at2759"/>